<feature type="chain" id="PRO_5034054571" evidence="2">
    <location>
        <begin position="24"/>
        <end position="331"/>
    </location>
</feature>
<feature type="region of interest" description="Disordered" evidence="1">
    <location>
        <begin position="101"/>
        <end position="128"/>
    </location>
</feature>
<reference evidence="3" key="1">
    <citation type="submission" date="2021-02" db="EMBL/GenBank/DDBJ databases">
        <title>Natronoglycomyces albus gen. nov., sp. nov, a haloalkaliphilic actinobacterium from a soda solonchak soil.</title>
        <authorList>
            <person name="Sorokin D.Y."/>
            <person name="Khijniak T.V."/>
            <person name="Zakharycheva A.P."/>
            <person name="Boueva O.V."/>
            <person name="Ariskina E.V."/>
            <person name="Hahnke R.L."/>
            <person name="Bunk B."/>
            <person name="Sproer C."/>
            <person name="Schumann P."/>
            <person name="Evtushenko L.I."/>
            <person name="Kublanov I.V."/>
        </authorList>
    </citation>
    <scope>NUCLEOTIDE SEQUENCE</scope>
    <source>
        <strain evidence="3">DSM 106290</strain>
    </source>
</reference>
<accession>A0A895XKM2</accession>
<feature type="signal peptide" evidence="2">
    <location>
        <begin position="1"/>
        <end position="23"/>
    </location>
</feature>
<dbReference type="EMBL" id="CP070496">
    <property type="protein sequence ID" value="QSB05884.1"/>
    <property type="molecule type" value="Genomic_DNA"/>
</dbReference>
<gene>
    <name evidence="3" type="ORF">JQS30_02865</name>
</gene>
<dbReference type="KEGG" id="nav:JQS30_02865"/>
<proteinExistence type="predicted"/>
<keyword evidence="2" id="KW-0732">Signal</keyword>
<dbReference type="Proteomes" id="UP000662939">
    <property type="component" value="Chromosome"/>
</dbReference>
<sequence>MRPSRRFTLILASTAATVVVASACTASEPEKGNGDQEQAMTAAISQWHEVDDQFQHVLAGLERIYRACLEADGFTVHAEDLLINRSDRQEPWETVLSSATITAPETDQARENGYGASPNDVEPSGPNDFTQLPAEERSAYWIALRGYDPNDADVSSDRLPDHEVVQMPDGTRLQYPTVGCQAEGDQIVFGSDLEDFIEAKFIVRDRLFGIVFEEVHADEGYLSAVDEWSECMSERGWDLEAPIDARNTASDIWYHTEELTDADFAARKADEIELATHHAECADETRLREIHETALWESVDTYLVANESTMRQWAALISAASERIDAHEDDQ</sequence>
<evidence type="ECO:0000313" key="3">
    <source>
        <dbReference type="EMBL" id="QSB05884.1"/>
    </source>
</evidence>
<evidence type="ECO:0000256" key="2">
    <source>
        <dbReference type="SAM" id="SignalP"/>
    </source>
</evidence>
<dbReference type="AlphaFoldDB" id="A0A895XKM2"/>
<organism evidence="3 4">
    <name type="scientific">Natronoglycomyces albus</name>
    <dbReference type="NCBI Taxonomy" id="2811108"/>
    <lineage>
        <taxon>Bacteria</taxon>
        <taxon>Bacillati</taxon>
        <taxon>Actinomycetota</taxon>
        <taxon>Actinomycetes</taxon>
        <taxon>Glycomycetales</taxon>
        <taxon>Glycomycetaceae</taxon>
        <taxon>Natronoglycomyces</taxon>
    </lineage>
</organism>
<evidence type="ECO:0000313" key="4">
    <source>
        <dbReference type="Proteomes" id="UP000662939"/>
    </source>
</evidence>
<keyword evidence="4" id="KW-1185">Reference proteome</keyword>
<protein>
    <submittedName>
        <fullName evidence="3">Uncharacterized protein</fullName>
    </submittedName>
</protein>
<dbReference type="PROSITE" id="PS51257">
    <property type="entry name" value="PROKAR_LIPOPROTEIN"/>
    <property type="match status" value="1"/>
</dbReference>
<dbReference type="RefSeq" id="WP_213171895.1">
    <property type="nucleotide sequence ID" value="NZ_CP070496.1"/>
</dbReference>
<evidence type="ECO:0000256" key="1">
    <source>
        <dbReference type="SAM" id="MobiDB-lite"/>
    </source>
</evidence>
<name>A0A895XKM2_9ACTN</name>